<evidence type="ECO:0000256" key="2">
    <source>
        <dbReference type="SAM" id="Coils"/>
    </source>
</evidence>
<dbReference type="GO" id="GO:0043531">
    <property type="term" value="F:ADP binding"/>
    <property type="evidence" value="ECO:0007669"/>
    <property type="project" value="InterPro"/>
</dbReference>
<comment type="caution">
    <text evidence="4">The sequence shown here is derived from an EMBL/GenBank/DDBJ whole genome shotgun (WGS) entry which is preliminary data.</text>
</comment>
<dbReference type="Gene3D" id="3.40.50.300">
    <property type="entry name" value="P-loop containing nucleotide triphosphate hydrolases"/>
    <property type="match status" value="1"/>
</dbReference>
<reference evidence="4 5" key="1">
    <citation type="journal article" date="2020" name="bioRxiv">
        <title>Sequence and annotation of 42 cannabis genomes reveals extensive copy number variation in cannabinoid synthesis and pathogen resistance genes.</title>
        <authorList>
            <person name="Mckernan K.J."/>
            <person name="Helbert Y."/>
            <person name="Kane L.T."/>
            <person name="Ebling H."/>
            <person name="Zhang L."/>
            <person name="Liu B."/>
            <person name="Eaton Z."/>
            <person name="Mclaughlin S."/>
            <person name="Kingan S."/>
            <person name="Baybayan P."/>
            <person name="Concepcion G."/>
            <person name="Jordan M."/>
            <person name="Riva A."/>
            <person name="Barbazuk W."/>
            <person name="Harkins T."/>
        </authorList>
    </citation>
    <scope>NUCLEOTIDE SEQUENCE [LARGE SCALE GENOMIC DNA]</scope>
    <source>
        <strain evidence="5">cv. Jamaican Lion 4</strain>
        <tissue evidence="4">Leaf</tissue>
    </source>
</reference>
<dbReference type="InterPro" id="IPR027417">
    <property type="entry name" value="P-loop_NTPase"/>
</dbReference>
<feature type="domain" description="NB-ARC" evidence="3">
    <location>
        <begin position="144"/>
        <end position="227"/>
    </location>
</feature>
<dbReference type="Pfam" id="PF00931">
    <property type="entry name" value="NB-ARC"/>
    <property type="match status" value="1"/>
</dbReference>
<dbReference type="Gene3D" id="1.10.8.430">
    <property type="entry name" value="Helical domain of apoptotic protease-activating factors"/>
    <property type="match status" value="1"/>
</dbReference>
<dbReference type="AlphaFoldDB" id="A0A7J6HMI1"/>
<name>A0A7J6HMI1_CANSA</name>
<dbReference type="PANTHER" id="PTHR36766:SF61">
    <property type="entry name" value="NB-ARC DOMAIN DISEASE RESISTANCE PROTEIN"/>
    <property type="match status" value="1"/>
</dbReference>
<keyword evidence="1" id="KW-0611">Plant defense</keyword>
<keyword evidence="5" id="KW-1185">Reference proteome</keyword>
<sequence length="495" mass="56140">MADLAYILAANVLDRLGSIAYNKISLAHGMKDDLEKLKLITLSLKIYSTMQWMYWMNLSANYKGETLSNNMPLSIESVAHRIKEIRKKLDEVDKNMRQFQLIKTPLNVEESFRETHSFVNLSDVIDRDREKREFVDIVLKDKTQESDNQIPVIGIGGLGKTTLIKIVYNDDEIKEKFDLKIWVCVSLDFNVSKIVKDILIDATSNSNVTSNSPSLNQLQKSLIGTLKGIGRVVIGEESRIIVTTRNNVVASIMGETNTYAFGSEATAAEYPQLKQIGEEIVRKCGGVPLALKTLCSLLRIWMALGMLPSPKNKERSSKISLCNRSFFQADHDQDYFRLILAFRVHDLIHNFACSITQNECSIINSDDDREISDLVRYLRVVINENNLKKLSKLKKLKCIHVKCTGEEKDESIRILNTLAIIGCRELLSLPKGMECLASLHTLIILGIDQLNLASESIKEDVQWRLQTFVIDELPMTTDLPQWLQHSYQDPATNTD</sequence>
<evidence type="ECO:0000313" key="4">
    <source>
        <dbReference type="EMBL" id="KAF4396185.1"/>
    </source>
</evidence>
<keyword evidence="2" id="KW-0175">Coiled coil</keyword>
<protein>
    <recommendedName>
        <fullName evidence="3">NB-ARC domain-containing protein</fullName>
    </recommendedName>
</protein>
<dbReference type="Proteomes" id="UP000583929">
    <property type="component" value="Unassembled WGS sequence"/>
</dbReference>
<dbReference type="InterPro" id="IPR042197">
    <property type="entry name" value="Apaf_helical"/>
</dbReference>
<evidence type="ECO:0000256" key="1">
    <source>
        <dbReference type="ARBA" id="ARBA00022821"/>
    </source>
</evidence>
<evidence type="ECO:0000259" key="3">
    <source>
        <dbReference type="Pfam" id="PF00931"/>
    </source>
</evidence>
<gene>
    <name evidence="4" type="ORF">G4B88_020822</name>
</gene>
<dbReference type="PRINTS" id="PR00364">
    <property type="entry name" value="DISEASERSIST"/>
</dbReference>
<accession>A0A7J6HMI1</accession>
<dbReference type="GO" id="GO:0006952">
    <property type="term" value="P:defense response"/>
    <property type="evidence" value="ECO:0007669"/>
    <property type="project" value="UniProtKB-KW"/>
</dbReference>
<evidence type="ECO:0000313" key="5">
    <source>
        <dbReference type="Proteomes" id="UP000583929"/>
    </source>
</evidence>
<dbReference type="EMBL" id="JAATIQ010000037">
    <property type="protein sequence ID" value="KAF4396185.1"/>
    <property type="molecule type" value="Genomic_DNA"/>
</dbReference>
<dbReference type="PANTHER" id="PTHR36766">
    <property type="entry name" value="PLANT BROAD-SPECTRUM MILDEW RESISTANCE PROTEIN RPW8"/>
    <property type="match status" value="1"/>
</dbReference>
<dbReference type="SUPFAM" id="SSF52540">
    <property type="entry name" value="P-loop containing nucleoside triphosphate hydrolases"/>
    <property type="match status" value="1"/>
</dbReference>
<proteinExistence type="predicted"/>
<dbReference type="InterPro" id="IPR002182">
    <property type="entry name" value="NB-ARC"/>
</dbReference>
<organism evidence="4 5">
    <name type="scientific">Cannabis sativa</name>
    <name type="common">Hemp</name>
    <name type="synonym">Marijuana</name>
    <dbReference type="NCBI Taxonomy" id="3483"/>
    <lineage>
        <taxon>Eukaryota</taxon>
        <taxon>Viridiplantae</taxon>
        <taxon>Streptophyta</taxon>
        <taxon>Embryophyta</taxon>
        <taxon>Tracheophyta</taxon>
        <taxon>Spermatophyta</taxon>
        <taxon>Magnoliopsida</taxon>
        <taxon>eudicotyledons</taxon>
        <taxon>Gunneridae</taxon>
        <taxon>Pentapetalae</taxon>
        <taxon>rosids</taxon>
        <taxon>fabids</taxon>
        <taxon>Rosales</taxon>
        <taxon>Cannabaceae</taxon>
        <taxon>Cannabis</taxon>
    </lineage>
</organism>
<feature type="coiled-coil region" evidence="2">
    <location>
        <begin position="75"/>
        <end position="102"/>
    </location>
</feature>